<evidence type="ECO:0000313" key="2">
    <source>
        <dbReference type="Proteomes" id="UP001342826"/>
    </source>
</evidence>
<comment type="caution">
    <text evidence="1">The sequence shown here is derived from an EMBL/GenBank/DDBJ whole genome shotgun (WGS) entry which is preliminary data.</text>
</comment>
<dbReference type="GeneID" id="301139173"/>
<dbReference type="RefSeq" id="WP_066224282.1">
    <property type="nucleotide sequence ID" value="NZ_JARTFS010000002.1"/>
</dbReference>
<protein>
    <recommendedName>
        <fullName evidence="3">DUF4240 domain-containing protein</fullName>
    </recommendedName>
</protein>
<accession>A0ABU6NV90</accession>
<name>A0ABU6NV90_9BACI</name>
<dbReference type="Proteomes" id="UP001342826">
    <property type="component" value="Unassembled WGS sequence"/>
</dbReference>
<keyword evidence="2" id="KW-1185">Reference proteome</keyword>
<reference evidence="1 2" key="1">
    <citation type="submission" date="2023-03" db="EMBL/GenBank/DDBJ databases">
        <title>Bacillus Genome Sequencing.</title>
        <authorList>
            <person name="Dunlap C."/>
        </authorList>
    </citation>
    <scope>NUCLEOTIDE SEQUENCE [LARGE SCALE GENOMIC DNA]</scope>
    <source>
        <strain evidence="1 2">NRS-1717</strain>
    </source>
</reference>
<dbReference type="EMBL" id="JARTFS010000002">
    <property type="protein sequence ID" value="MED4400277.1"/>
    <property type="molecule type" value="Genomic_DNA"/>
</dbReference>
<gene>
    <name evidence="1" type="ORF">P9271_02750</name>
</gene>
<evidence type="ECO:0000313" key="1">
    <source>
        <dbReference type="EMBL" id="MED4400277.1"/>
    </source>
</evidence>
<organism evidence="1 2">
    <name type="scientific">Metabacillus fastidiosus</name>
    <dbReference type="NCBI Taxonomy" id="1458"/>
    <lineage>
        <taxon>Bacteria</taxon>
        <taxon>Bacillati</taxon>
        <taxon>Bacillota</taxon>
        <taxon>Bacilli</taxon>
        <taxon>Bacillales</taxon>
        <taxon>Bacillaceae</taxon>
        <taxon>Metabacillus</taxon>
    </lineage>
</organism>
<evidence type="ECO:0008006" key="3">
    <source>
        <dbReference type="Google" id="ProtNLM"/>
    </source>
</evidence>
<sequence>MDLDKFWTEMDQYGEVSIVGEDVFELMKVLIYSSAEKFGDIREFVEKVDRKTIELAIDEIQYIPTMEAGDEEQEPHERYHLHANEFREVYQLRFFQSKLWHDAKPKKKRFF</sequence>
<proteinExistence type="predicted"/>